<feature type="transmembrane region" description="Helical" evidence="1">
    <location>
        <begin position="32"/>
        <end position="52"/>
    </location>
</feature>
<dbReference type="EMBL" id="CAADFA010000053">
    <property type="protein sequence ID" value="VFJ48021.1"/>
    <property type="molecule type" value="Genomic_DNA"/>
</dbReference>
<gene>
    <name evidence="2" type="ORF">BECKFM1743A_GA0114220_100536</name>
    <name evidence="4" type="ORF">BECKFM1743B_GA0114221_100486</name>
    <name evidence="3" type="ORF">BECKFM1743C_GA0114222_100536</name>
</gene>
<dbReference type="EMBL" id="CAADEZ010000053">
    <property type="protein sequence ID" value="VFJ47912.1"/>
    <property type="molecule type" value="Genomic_DNA"/>
</dbReference>
<keyword evidence="1" id="KW-0812">Transmembrane</keyword>
<dbReference type="GO" id="GO:0005886">
    <property type="term" value="C:plasma membrane"/>
    <property type="evidence" value="ECO:0007669"/>
    <property type="project" value="TreeGrafter"/>
</dbReference>
<keyword evidence="1" id="KW-1133">Transmembrane helix</keyword>
<accession>A0A450S7N2</accession>
<protein>
    <submittedName>
        <fullName evidence="2">TIGR00645 family protein</fullName>
    </submittedName>
</protein>
<evidence type="ECO:0000313" key="2">
    <source>
        <dbReference type="EMBL" id="VFJ47912.1"/>
    </source>
</evidence>
<dbReference type="EMBL" id="CAADFL010000048">
    <property type="protein sequence ID" value="VFK07682.1"/>
    <property type="molecule type" value="Genomic_DNA"/>
</dbReference>
<evidence type="ECO:0000313" key="4">
    <source>
        <dbReference type="EMBL" id="VFK07682.1"/>
    </source>
</evidence>
<dbReference type="PANTHER" id="PTHR38596">
    <property type="entry name" value="UPF0114 PROTEIN YQHA"/>
    <property type="match status" value="1"/>
</dbReference>
<sequence length="58" mass="6530">MKLKIAASIVAVSSIHLLRAFMDIEQISNDKPVWYVLIHLTFVIPAVAMGYLSKMMSH</sequence>
<dbReference type="InterPro" id="IPR020761">
    <property type="entry name" value="UPF0114_bac"/>
</dbReference>
<evidence type="ECO:0000256" key="1">
    <source>
        <dbReference type="SAM" id="Phobius"/>
    </source>
</evidence>
<dbReference type="PANTHER" id="PTHR38596:SF1">
    <property type="entry name" value="UPF0114 PROTEIN YQHA"/>
    <property type="match status" value="1"/>
</dbReference>
<reference evidence="2" key="1">
    <citation type="submission" date="2019-02" db="EMBL/GenBank/DDBJ databases">
        <authorList>
            <person name="Gruber-Vodicka R. H."/>
            <person name="Seah K. B. B."/>
        </authorList>
    </citation>
    <scope>NUCLEOTIDE SEQUENCE</scope>
    <source>
        <strain evidence="2">BECK_BZ163</strain>
        <strain evidence="4">BECK_BZ164</strain>
        <strain evidence="3">BECK_BZ165</strain>
    </source>
</reference>
<dbReference type="AlphaFoldDB" id="A0A450S7N2"/>
<proteinExistence type="predicted"/>
<organism evidence="2">
    <name type="scientific">Candidatus Kentrum sp. FM</name>
    <dbReference type="NCBI Taxonomy" id="2126340"/>
    <lineage>
        <taxon>Bacteria</taxon>
        <taxon>Pseudomonadati</taxon>
        <taxon>Pseudomonadota</taxon>
        <taxon>Gammaproteobacteria</taxon>
        <taxon>Candidatus Kentrum</taxon>
    </lineage>
</organism>
<keyword evidence="1" id="KW-0472">Membrane</keyword>
<name>A0A450S7N2_9GAMM</name>
<evidence type="ECO:0000313" key="3">
    <source>
        <dbReference type="EMBL" id="VFJ48021.1"/>
    </source>
</evidence>